<proteinExistence type="predicted"/>
<evidence type="ECO:0000256" key="1">
    <source>
        <dbReference type="ARBA" id="ARBA00022747"/>
    </source>
</evidence>
<dbReference type="InterPro" id="IPR044946">
    <property type="entry name" value="Restrct_endonuc_typeI_TRD_sf"/>
</dbReference>
<accession>A0ABZ0PCT8</accession>
<dbReference type="Proteomes" id="UP001305521">
    <property type="component" value="Chromosome"/>
</dbReference>
<dbReference type="RefSeq" id="WP_318647088.1">
    <property type="nucleotide sequence ID" value="NZ_CP137852.1"/>
</dbReference>
<dbReference type="PANTHER" id="PTHR43140">
    <property type="entry name" value="TYPE-1 RESTRICTION ENZYME ECOKI SPECIFICITY PROTEIN"/>
    <property type="match status" value="1"/>
</dbReference>
<evidence type="ECO:0000313" key="3">
    <source>
        <dbReference type="EMBL" id="WPB83106.1"/>
    </source>
</evidence>
<keyword evidence="3" id="KW-0255">Endonuclease</keyword>
<reference evidence="3 4" key="1">
    <citation type="submission" date="2023-11" db="EMBL/GenBank/DDBJ databases">
        <title>Arctic aerobic anoxygenic photoheterotroph Sediminicoccus rosea KRV36 adapts its photosynthesis to long days of polar summer.</title>
        <authorList>
            <person name="Tomasch J."/>
            <person name="Kopejtka K."/>
            <person name="Bily T."/>
            <person name="Gardiner A.T."/>
            <person name="Gardian Z."/>
            <person name="Shivaramu S."/>
            <person name="Koblizek M."/>
            <person name="Engelhardt F."/>
            <person name="Kaftan D."/>
        </authorList>
    </citation>
    <scope>NUCLEOTIDE SEQUENCE [LARGE SCALE GENOMIC DNA]</scope>
    <source>
        <strain evidence="3 4">R-30</strain>
    </source>
</reference>
<sequence>MSTALRPYSQYRDSGVDWLPRVPTHWEVVRNGRLFAERNETGFPDLPILEVSLRTGVRIRDMEGGRKQQMADRAKYKRAAQGDIAYNIMRMWQGAVGIAPCDGLISPAYVVAKPFDGVDSRFYTYLFRTSAYMREVDFASRGIVPDRNRLYWQYFKPMLSPAPPPEEQERIADYLDAYTTQVQRLIAGKRRIIAALIERKRSIITSRLYAFGDAGLSPTPCNSDWPLRAIKRLASVSFSSVDKHTYEHERQVRVCHYVDVYKNDSVGPATPFREGSVTESEYASYSLKAGDVLVTKDSEDWKDICVPCLVTDDIPNAVCGYHLAILRPNTEHISGDYLYFALLAAPTTWQFHKTATGITRYGIGKNEIGTAVIPLPARVEQGDICRMLNEELRSIDAAKDKVVREIDLIVEYRDSLIAAVVTGQLDVRNAVIPIVEGDLSHDAATGAEELEDALDAVD</sequence>
<evidence type="ECO:0000256" key="2">
    <source>
        <dbReference type="ARBA" id="ARBA00023125"/>
    </source>
</evidence>
<gene>
    <name evidence="3" type="ORF">R9Z33_13425</name>
</gene>
<dbReference type="InterPro" id="IPR051212">
    <property type="entry name" value="Type-I_RE_S_subunit"/>
</dbReference>
<keyword evidence="2" id="KW-0238">DNA-binding</keyword>
<dbReference type="EMBL" id="CP137852">
    <property type="protein sequence ID" value="WPB83106.1"/>
    <property type="molecule type" value="Genomic_DNA"/>
</dbReference>
<keyword evidence="4" id="KW-1185">Reference proteome</keyword>
<name>A0ABZ0PCT8_9PROT</name>
<dbReference type="GO" id="GO:0004519">
    <property type="term" value="F:endonuclease activity"/>
    <property type="evidence" value="ECO:0007669"/>
    <property type="project" value="UniProtKB-KW"/>
</dbReference>
<dbReference type="CDD" id="cd16961">
    <property type="entry name" value="RMtype1_S_TRD-CR_like"/>
    <property type="match status" value="1"/>
</dbReference>
<dbReference type="PANTHER" id="PTHR43140:SF1">
    <property type="entry name" value="TYPE I RESTRICTION ENZYME ECOKI SPECIFICITY SUBUNIT"/>
    <property type="match status" value="1"/>
</dbReference>
<dbReference type="SUPFAM" id="SSF116734">
    <property type="entry name" value="DNA methylase specificity domain"/>
    <property type="match status" value="2"/>
</dbReference>
<dbReference type="Gene3D" id="3.90.220.20">
    <property type="entry name" value="DNA methylase specificity domains"/>
    <property type="match status" value="2"/>
</dbReference>
<keyword evidence="3" id="KW-0540">Nuclease</keyword>
<keyword evidence="3" id="KW-0378">Hydrolase</keyword>
<organism evidence="3 4">
    <name type="scientific">Sediminicoccus rosea</name>
    <dbReference type="NCBI Taxonomy" id="1225128"/>
    <lineage>
        <taxon>Bacteria</taxon>
        <taxon>Pseudomonadati</taxon>
        <taxon>Pseudomonadota</taxon>
        <taxon>Alphaproteobacteria</taxon>
        <taxon>Acetobacterales</taxon>
        <taxon>Roseomonadaceae</taxon>
        <taxon>Sediminicoccus</taxon>
    </lineage>
</organism>
<keyword evidence="1" id="KW-0680">Restriction system</keyword>
<evidence type="ECO:0000313" key="4">
    <source>
        <dbReference type="Proteomes" id="UP001305521"/>
    </source>
</evidence>
<protein>
    <submittedName>
        <fullName evidence="3">Restriction endonuclease subunit S</fullName>
    </submittedName>
</protein>